<dbReference type="InterPro" id="IPR052237">
    <property type="entry name" value="Ataxin-7-like_regulator"/>
</dbReference>
<feature type="compositionally biased region" description="Polar residues" evidence="1">
    <location>
        <begin position="444"/>
        <end position="454"/>
    </location>
</feature>
<name>A0ABD1EFF7_HYPHA</name>
<feature type="region of interest" description="Disordered" evidence="1">
    <location>
        <begin position="434"/>
        <end position="463"/>
    </location>
</feature>
<accession>A0ABD1EFF7</accession>
<evidence type="ECO:0000313" key="3">
    <source>
        <dbReference type="EMBL" id="KAL1493180.1"/>
    </source>
</evidence>
<protein>
    <recommendedName>
        <fullName evidence="2">SCA7 domain-containing protein</fullName>
    </recommendedName>
</protein>
<proteinExistence type="predicted"/>
<keyword evidence="4" id="KW-1185">Reference proteome</keyword>
<dbReference type="PANTHER" id="PTHR15117:SF24">
    <property type="entry name" value="SCA7 DOMAIN-CONTAINING PROTEIN"/>
    <property type="match status" value="1"/>
</dbReference>
<feature type="compositionally biased region" description="Basic and acidic residues" evidence="1">
    <location>
        <begin position="434"/>
        <end position="443"/>
    </location>
</feature>
<sequence>MANTNRPRKRMDKYFKNLERDAYILSYNKKGSCTTKIKKWSVVRRLTKNIISDEEHAGRNLKDSKHLEPGVQLLPRKDVMLYGTIPALEQRVYSKCNNCSKVFNPRDVISHRDCSDHRHLPQSHMIIKKKVKSSKKRPEDNYNSYSTNSNSNNVSSGSPSSKDFEFKRPYTPPPMITSFLRGNSNSISPTKEIPSSMPQLKVAVTKIGLSKPPKSSTVKTSTHTSTTSTEKSDSKLSPSKVSSSVHHSSKSSSGHHSSKSSSGHSPRSPTGHHSSRSSSSSHHSPRSPSSSHHTTKSSHYSPRSPSKGSSHHGNGHNSHSHISKPSTKAMPMDTLPPSSSSSSSHHHHGTSSSSHSSSKHKKSSSSSSKRSTSSSSPTSSKNSIHKNYDPDIHCGVMDGSRGPCMRSITCSNHRLQHRKQVSGRSKDIRQLITEKKASKENDTKQASCSYTSPNGEAKETPNANTTYVPVAGKIVSTSISTPGVNSFVHIVPKVSSTHQTRLQTTSILAKANLSKESETVSTRALTNGYLTRAKNIENTQENIIGTVPVVIMPVMISPISVVSSVQLLKIGNNIMSLESPQSASNPPARKQTIIPVSSTNGIKTYKSHPKPIVLPNFGARKLGGAVLLGNPLLEDQRNDLLTTIDFELETVNIERGLSGLNHSNSTHRPNILKGKGGIKVSCKRPATDKLITTDCKRLVSDVNGFILHADVTETMDSTHFSGDNEITQHESIIRLINQHGF</sequence>
<dbReference type="AlphaFoldDB" id="A0ABD1EFF7"/>
<dbReference type="Proteomes" id="UP001566132">
    <property type="component" value="Unassembled WGS sequence"/>
</dbReference>
<evidence type="ECO:0000259" key="2">
    <source>
        <dbReference type="PROSITE" id="PS51505"/>
    </source>
</evidence>
<dbReference type="PROSITE" id="PS51505">
    <property type="entry name" value="SCA7"/>
    <property type="match status" value="1"/>
</dbReference>
<comment type="caution">
    <text evidence="3">The sequence shown here is derived from an EMBL/GenBank/DDBJ whole genome shotgun (WGS) entry which is preliminary data.</text>
</comment>
<feature type="compositionally biased region" description="Basic residues" evidence="1">
    <location>
        <begin position="309"/>
        <end position="322"/>
    </location>
</feature>
<dbReference type="PANTHER" id="PTHR15117">
    <property type="entry name" value="ATAXIN 7 RELATED"/>
    <property type="match status" value="1"/>
</dbReference>
<dbReference type="InterPro" id="IPR013243">
    <property type="entry name" value="SCA7_dom"/>
</dbReference>
<feature type="region of interest" description="Disordered" evidence="1">
    <location>
        <begin position="112"/>
        <end position="390"/>
    </location>
</feature>
<feature type="compositionally biased region" description="Low complexity" evidence="1">
    <location>
        <begin position="141"/>
        <end position="161"/>
    </location>
</feature>
<feature type="compositionally biased region" description="Basic residues" evidence="1">
    <location>
        <begin position="126"/>
        <end position="135"/>
    </location>
</feature>
<organism evidence="3 4">
    <name type="scientific">Hypothenemus hampei</name>
    <name type="common">Coffee berry borer</name>
    <dbReference type="NCBI Taxonomy" id="57062"/>
    <lineage>
        <taxon>Eukaryota</taxon>
        <taxon>Metazoa</taxon>
        <taxon>Ecdysozoa</taxon>
        <taxon>Arthropoda</taxon>
        <taxon>Hexapoda</taxon>
        <taxon>Insecta</taxon>
        <taxon>Pterygota</taxon>
        <taxon>Neoptera</taxon>
        <taxon>Endopterygota</taxon>
        <taxon>Coleoptera</taxon>
        <taxon>Polyphaga</taxon>
        <taxon>Cucujiformia</taxon>
        <taxon>Curculionidae</taxon>
        <taxon>Scolytinae</taxon>
        <taxon>Hypothenemus</taxon>
    </lineage>
</organism>
<dbReference type="Pfam" id="PF08313">
    <property type="entry name" value="SCA7"/>
    <property type="match status" value="1"/>
</dbReference>
<feature type="compositionally biased region" description="Low complexity" evidence="1">
    <location>
        <begin position="210"/>
        <end position="292"/>
    </location>
</feature>
<feature type="compositionally biased region" description="Low complexity" evidence="1">
    <location>
        <begin position="364"/>
        <end position="382"/>
    </location>
</feature>
<feature type="domain" description="SCA7" evidence="2">
    <location>
        <begin position="381"/>
        <end position="447"/>
    </location>
</feature>
<evidence type="ECO:0000256" key="1">
    <source>
        <dbReference type="SAM" id="MobiDB-lite"/>
    </source>
</evidence>
<evidence type="ECO:0000313" key="4">
    <source>
        <dbReference type="Proteomes" id="UP001566132"/>
    </source>
</evidence>
<reference evidence="3 4" key="1">
    <citation type="submission" date="2024-05" db="EMBL/GenBank/DDBJ databases">
        <title>Genetic variation in Jamaican populations of the coffee berry borer (Hypothenemus hampei).</title>
        <authorList>
            <person name="Errbii M."/>
            <person name="Myrie A."/>
        </authorList>
    </citation>
    <scope>NUCLEOTIDE SEQUENCE [LARGE SCALE GENOMIC DNA]</scope>
    <source>
        <strain evidence="3">JA-Hopewell-2020-01-JO</strain>
        <tissue evidence="3">Whole body</tissue>
    </source>
</reference>
<feature type="compositionally biased region" description="Polar residues" evidence="1">
    <location>
        <begin position="180"/>
        <end position="189"/>
    </location>
</feature>
<gene>
    <name evidence="3" type="ORF">ABEB36_011286</name>
</gene>
<dbReference type="EMBL" id="JBDJPC010000008">
    <property type="protein sequence ID" value="KAL1493180.1"/>
    <property type="molecule type" value="Genomic_DNA"/>
</dbReference>